<comment type="cofactor">
    <cofactor evidence="1">
        <name>Mg(2+)</name>
        <dbReference type="ChEBI" id="CHEBI:18420"/>
    </cofactor>
</comment>
<dbReference type="GO" id="GO:1902201">
    <property type="term" value="P:negative regulation of bacterial-type flagellum-dependent cell motility"/>
    <property type="evidence" value="ECO:0007669"/>
    <property type="project" value="TreeGrafter"/>
</dbReference>
<dbReference type="GO" id="GO:0043709">
    <property type="term" value="P:cell adhesion involved in single-species biofilm formation"/>
    <property type="evidence" value="ECO:0007669"/>
    <property type="project" value="TreeGrafter"/>
</dbReference>
<keyword evidence="4" id="KW-0175">Coiled coil</keyword>
<dbReference type="Proteomes" id="UP000033067">
    <property type="component" value="Chromosome"/>
</dbReference>
<comment type="catalytic activity">
    <reaction evidence="3">
        <text>2 GTP = 3',3'-c-di-GMP + 2 diphosphate</text>
        <dbReference type="Rhea" id="RHEA:24898"/>
        <dbReference type="ChEBI" id="CHEBI:33019"/>
        <dbReference type="ChEBI" id="CHEBI:37565"/>
        <dbReference type="ChEBI" id="CHEBI:58805"/>
        <dbReference type="EC" id="2.7.7.65"/>
    </reaction>
</comment>
<evidence type="ECO:0000256" key="4">
    <source>
        <dbReference type="SAM" id="Coils"/>
    </source>
</evidence>
<dbReference type="FunFam" id="3.30.70.270:FF:000001">
    <property type="entry name" value="Diguanylate cyclase domain protein"/>
    <property type="match status" value="1"/>
</dbReference>
<keyword evidence="7" id="KW-1185">Reference proteome</keyword>
<proteinExistence type="predicted"/>
<organism evidence="6 7">
    <name type="scientific">Pseudoxanthomonas suwonensis</name>
    <dbReference type="NCBI Taxonomy" id="314722"/>
    <lineage>
        <taxon>Bacteria</taxon>
        <taxon>Pseudomonadati</taxon>
        <taxon>Pseudomonadota</taxon>
        <taxon>Gammaproteobacteria</taxon>
        <taxon>Lysobacterales</taxon>
        <taxon>Lysobacteraceae</taxon>
        <taxon>Pseudoxanthomonas</taxon>
    </lineage>
</organism>
<evidence type="ECO:0000313" key="7">
    <source>
        <dbReference type="Proteomes" id="UP000033067"/>
    </source>
</evidence>
<dbReference type="GO" id="GO:0005886">
    <property type="term" value="C:plasma membrane"/>
    <property type="evidence" value="ECO:0007669"/>
    <property type="project" value="TreeGrafter"/>
</dbReference>
<dbReference type="InterPro" id="IPR043128">
    <property type="entry name" value="Rev_trsase/Diguanyl_cyclase"/>
</dbReference>
<feature type="domain" description="GGDEF" evidence="5">
    <location>
        <begin position="354"/>
        <end position="485"/>
    </location>
</feature>
<evidence type="ECO:0000256" key="3">
    <source>
        <dbReference type="ARBA" id="ARBA00034247"/>
    </source>
</evidence>
<dbReference type="InterPro" id="IPR050469">
    <property type="entry name" value="Diguanylate_Cyclase"/>
</dbReference>
<accession>A0A0E3Z557</accession>
<dbReference type="PANTHER" id="PTHR45138">
    <property type="entry name" value="REGULATORY COMPONENTS OF SENSORY TRANSDUCTION SYSTEM"/>
    <property type="match status" value="1"/>
</dbReference>
<dbReference type="InterPro" id="IPR000160">
    <property type="entry name" value="GGDEF_dom"/>
</dbReference>
<sequence>MPFDPSPAVPARDPAAATVAAGPAAVLPAFADGMALLPGELGGLGRRLQSALREDDWRTCQRLLHQFLDKYLRDFAASLDAGGALVESDQLRELLRQAVGVALASLLQPLPALADESSALGTALKQWRPGSDLAPLARRVRELCHQVGVHAGDAAEQQALMLSLFDLLLENLFELLDDGSWLRGQVSVVRELLAGNPDRQTLEATRQGLRELAYQQGLLKNGIDQSKDAMRLMMVSFVERLDGMATDTGEYQCRLEAHMHAIRESRTIADLGHRLEDVLDDTARLQQQALRSREQMLAARAEVEAAEARIRELELQLRDVGDLLRSDPLTGALNRRGFEELYETEAARAEREGRPLSLVVLDLDEFGRLNARHGHAGGDAALRHVVATANAGLRAGDAVCRHGGEEFVLLLPGTPLAEARAVVQRLQKLLASQPAVHEGQRITVAFSAGVAVRQLGESREHLVRRADRAMYQAKHDGRNRVVVAH</sequence>
<feature type="coiled-coil region" evidence="4">
    <location>
        <begin position="289"/>
        <end position="323"/>
    </location>
</feature>
<dbReference type="SUPFAM" id="SSF55073">
    <property type="entry name" value="Nucleotide cyclase"/>
    <property type="match status" value="1"/>
</dbReference>
<dbReference type="PROSITE" id="PS50887">
    <property type="entry name" value="GGDEF"/>
    <property type="match status" value="1"/>
</dbReference>
<gene>
    <name evidence="6" type="ORF">WQ53_10490</name>
</gene>
<evidence type="ECO:0000259" key="5">
    <source>
        <dbReference type="PROSITE" id="PS50887"/>
    </source>
</evidence>
<dbReference type="EMBL" id="CP011144">
    <property type="protein sequence ID" value="AKC88343.1"/>
    <property type="molecule type" value="Genomic_DNA"/>
</dbReference>
<dbReference type="InterPro" id="IPR029787">
    <property type="entry name" value="Nucleotide_cyclase"/>
</dbReference>
<dbReference type="PANTHER" id="PTHR45138:SF9">
    <property type="entry name" value="DIGUANYLATE CYCLASE DGCM-RELATED"/>
    <property type="match status" value="1"/>
</dbReference>
<dbReference type="KEGG" id="psuw:WQ53_10490"/>
<name>A0A0E3Z557_9GAMM</name>
<dbReference type="Pfam" id="PF00990">
    <property type="entry name" value="GGDEF"/>
    <property type="match status" value="1"/>
</dbReference>
<dbReference type="Gene3D" id="3.30.70.270">
    <property type="match status" value="1"/>
</dbReference>
<protein>
    <recommendedName>
        <fullName evidence="2">diguanylate cyclase</fullName>
        <ecNumber evidence="2">2.7.7.65</ecNumber>
    </recommendedName>
</protein>
<dbReference type="SMART" id="SM00267">
    <property type="entry name" value="GGDEF"/>
    <property type="match status" value="1"/>
</dbReference>
<dbReference type="AlphaFoldDB" id="A0A0E3Z557"/>
<dbReference type="PATRIC" id="fig|314722.6.peg.2261"/>
<dbReference type="CDD" id="cd01949">
    <property type="entry name" value="GGDEF"/>
    <property type="match status" value="1"/>
</dbReference>
<evidence type="ECO:0000256" key="2">
    <source>
        <dbReference type="ARBA" id="ARBA00012528"/>
    </source>
</evidence>
<dbReference type="GO" id="GO:0052621">
    <property type="term" value="F:diguanylate cyclase activity"/>
    <property type="evidence" value="ECO:0007669"/>
    <property type="project" value="UniProtKB-EC"/>
</dbReference>
<reference evidence="6 7" key="1">
    <citation type="journal article" date="2015" name="Genome Announc.">
        <title>Complete Genome Sequence of Pseudoxanthomonas suwonensis Strain J1, a Cellulose-Degrading Bacterium Isolated from Leaf- and Wood-Enriched Soil.</title>
        <authorList>
            <person name="Hou L."/>
            <person name="Jiang J."/>
            <person name="Xu Z."/>
            <person name="Zhou Y."/>
            <person name="Leung F.C."/>
        </authorList>
    </citation>
    <scope>NUCLEOTIDE SEQUENCE [LARGE SCALE GENOMIC DNA]</scope>
    <source>
        <strain evidence="6 7">J1</strain>
    </source>
</reference>
<evidence type="ECO:0000256" key="1">
    <source>
        <dbReference type="ARBA" id="ARBA00001946"/>
    </source>
</evidence>
<dbReference type="EC" id="2.7.7.65" evidence="2"/>
<dbReference type="RefSeq" id="WP_052634041.1">
    <property type="nucleotide sequence ID" value="NZ_CP011144.1"/>
</dbReference>
<dbReference type="OrthoDB" id="9803824at2"/>
<dbReference type="NCBIfam" id="TIGR00254">
    <property type="entry name" value="GGDEF"/>
    <property type="match status" value="1"/>
</dbReference>
<evidence type="ECO:0000313" key="6">
    <source>
        <dbReference type="EMBL" id="AKC88343.1"/>
    </source>
</evidence>